<dbReference type="STRING" id="1141098.A0A1Y2DY47"/>
<feature type="compositionally biased region" description="Polar residues" evidence="1">
    <location>
        <begin position="313"/>
        <end position="323"/>
    </location>
</feature>
<feature type="compositionally biased region" description="Polar residues" evidence="1">
    <location>
        <begin position="518"/>
        <end position="531"/>
    </location>
</feature>
<dbReference type="RefSeq" id="XP_040715644.1">
    <property type="nucleotide sequence ID" value="XM_040865080.1"/>
</dbReference>
<dbReference type="EMBL" id="MCFJ01000007">
    <property type="protein sequence ID" value="ORY64230.1"/>
    <property type="molecule type" value="Genomic_DNA"/>
</dbReference>
<feature type="compositionally biased region" description="Acidic residues" evidence="1">
    <location>
        <begin position="156"/>
        <end position="167"/>
    </location>
</feature>
<feature type="compositionally biased region" description="Polar residues" evidence="1">
    <location>
        <begin position="1"/>
        <end position="15"/>
    </location>
</feature>
<evidence type="ECO:0000313" key="2">
    <source>
        <dbReference type="EMBL" id="ORY64230.1"/>
    </source>
</evidence>
<dbReference type="InParanoid" id="A0A1Y2DY47"/>
<feature type="region of interest" description="Disordered" evidence="1">
    <location>
        <begin position="382"/>
        <end position="419"/>
    </location>
</feature>
<accession>A0A1Y2DY47</accession>
<reference evidence="2 3" key="1">
    <citation type="submission" date="2016-07" db="EMBL/GenBank/DDBJ databases">
        <title>Pervasive Adenine N6-methylation of Active Genes in Fungi.</title>
        <authorList>
            <consortium name="DOE Joint Genome Institute"/>
            <person name="Mondo S.J."/>
            <person name="Dannebaum R.O."/>
            <person name="Kuo R.C."/>
            <person name="Labutti K."/>
            <person name="Haridas S."/>
            <person name="Kuo A."/>
            <person name="Salamov A."/>
            <person name="Ahrendt S.R."/>
            <person name="Lipzen A."/>
            <person name="Sullivan W."/>
            <person name="Andreopoulos W.B."/>
            <person name="Clum A."/>
            <person name="Lindquist E."/>
            <person name="Daum C."/>
            <person name="Ramamoorthy G.K."/>
            <person name="Gryganskyi A."/>
            <person name="Culley D."/>
            <person name="Magnuson J.K."/>
            <person name="James T.Y."/>
            <person name="O'Malley M.A."/>
            <person name="Stajich J.E."/>
            <person name="Spatafora J.W."/>
            <person name="Visel A."/>
            <person name="Grigoriev I.V."/>
        </authorList>
    </citation>
    <scope>NUCLEOTIDE SEQUENCE [LARGE SCALE GENOMIC DNA]</scope>
    <source>
        <strain evidence="2 3">CBS 129021</strain>
    </source>
</reference>
<feature type="compositionally biased region" description="Polar residues" evidence="1">
    <location>
        <begin position="496"/>
        <end position="511"/>
    </location>
</feature>
<evidence type="ECO:0000313" key="3">
    <source>
        <dbReference type="Proteomes" id="UP000193689"/>
    </source>
</evidence>
<feature type="region of interest" description="Disordered" evidence="1">
    <location>
        <begin position="431"/>
        <end position="531"/>
    </location>
</feature>
<sequence length="559" mass="59716">MARLSHSTHNSTSAGSMPPLCPADNTTSTGAMNATHSQPKDKGKGEAVVTPKNEDKGNAGATPHAPGSSSLSSISTPDASFEGLEWFNAGNDFPADDNPTRPNQAAAAPRAPSLSMSTCSSSSSDSKEGGAPIDAGHDFHVGDSNQDMNEATDHDSDADDSDDDDPAGDSLLSKVAPFMRLDPPRTIFNSLDQFLQEKGVTDESDRCYVTGAQFGIGLGVMEMRKVLVEELERAGTIFGLPVPLDHPGQTRAQQRRAIEKGDKSRGLQAAQYAGRKYIEFTLNTRETHGLKRKVDPRDAPANVPAKAPVNANRSVNPHLSSPNTPFVNLRDLSIHGPAYRTLQQDSSHKSMTFDHTFATANDGKCKGWLSGMNDNTTVSGRDANFRPTPPQPFRLGAPAGPRATQTRGYSPTAPTPSQPAVNLAIGRGQMMSPTAFTLPGPRGAQPGTPTPTTSGLGSQSGLRRNRPSPLRLEPQTGQTLTRPSPLRLEAQVDRLQAQSSSNSPPALQNNGLGLHGMTTRSQHSTTSMRLSTRNYPAHTTYRPIDLSHLHNPFFVLVFV</sequence>
<evidence type="ECO:0000256" key="1">
    <source>
        <dbReference type="SAM" id="MobiDB-lite"/>
    </source>
</evidence>
<organism evidence="2 3">
    <name type="scientific">Pseudomassariella vexata</name>
    <dbReference type="NCBI Taxonomy" id="1141098"/>
    <lineage>
        <taxon>Eukaryota</taxon>
        <taxon>Fungi</taxon>
        <taxon>Dikarya</taxon>
        <taxon>Ascomycota</taxon>
        <taxon>Pezizomycotina</taxon>
        <taxon>Sordariomycetes</taxon>
        <taxon>Xylariomycetidae</taxon>
        <taxon>Amphisphaeriales</taxon>
        <taxon>Pseudomassariaceae</taxon>
        <taxon>Pseudomassariella</taxon>
    </lineage>
</organism>
<proteinExistence type="predicted"/>
<feature type="compositionally biased region" description="Polar residues" evidence="1">
    <location>
        <begin position="24"/>
        <end position="37"/>
    </location>
</feature>
<feature type="compositionally biased region" description="Low complexity" evidence="1">
    <location>
        <begin position="299"/>
        <end position="312"/>
    </location>
</feature>
<keyword evidence="3" id="KW-1185">Reference proteome</keyword>
<dbReference type="Proteomes" id="UP000193689">
    <property type="component" value="Unassembled WGS sequence"/>
</dbReference>
<feature type="region of interest" description="Disordered" evidence="1">
    <location>
        <begin position="294"/>
        <end position="323"/>
    </location>
</feature>
<comment type="caution">
    <text evidence="2">The sequence shown here is derived from an EMBL/GenBank/DDBJ whole genome shotgun (WGS) entry which is preliminary data.</text>
</comment>
<protein>
    <submittedName>
        <fullName evidence="2">Uncharacterized protein</fullName>
    </submittedName>
</protein>
<feature type="compositionally biased region" description="Low complexity" evidence="1">
    <location>
        <begin position="100"/>
        <end position="124"/>
    </location>
</feature>
<gene>
    <name evidence="2" type="ORF">BCR38DRAFT_515109</name>
</gene>
<name>A0A1Y2DY47_9PEZI</name>
<dbReference type="AlphaFoldDB" id="A0A1Y2DY47"/>
<feature type="region of interest" description="Disordered" evidence="1">
    <location>
        <begin position="1"/>
        <end position="176"/>
    </location>
</feature>
<feature type="compositionally biased region" description="Low complexity" evidence="1">
    <location>
        <begin position="439"/>
        <end position="462"/>
    </location>
</feature>
<dbReference type="GeneID" id="63781292"/>
<dbReference type="OrthoDB" id="4749096at2759"/>